<evidence type="ECO:0000256" key="5">
    <source>
        <dbReference type="ARBA" id="ARBA00023136"/>
    </source>
</evidence>
<reference evidence="8" key="1">
    <citation type="submission" date="2016-09" db="EMBL/GenBank/DDBJ databases">
        <authorList>
            <person name="Wibberg D."/>
        </authorList>
    </citation>
    <scope>NUCLEOTIDE SEQUENCE [LARGE SCALE GENOMIC DNA]</scope>
</reference>
<evidence type="ECO:0000313" key="8">
    <source>
        <dbReference type="Proteomes" id="UP000184085"/>
    </source>
</evidence>
<evidence type="ECO:0000256" key="2">
    <source>
        <dbReference type="ARBA" id="ARBA00022475"/>
    </source>
</evidence>
<dbReference type="RefSeq" id="WP_072706539.1">
    <property type="nucleotide sequence ID" value="NZ_FMJB01000050.1"/>
</dbReference>
<dbReference type="PIRSF" id="PIRSF033913">
    <property type="entry name" value="S-S_format_DsbB"/>
    <property type="match status" value="1"/>
</dbReference>
<keyword evidence="4 6" id="KW-1133">Transmembrane helix</keyword>
<proteinExistence type="predicted"/>
<dbReference type="InterPro" id="IPR023380">
    <property type="entry name" value="DsbB-like_sf"/>
</dbReference>
<evidence type="ECO:0000313" key="7">
    <source>
        <dbReference type="EMBL" id="SCM67902.1"/>
    </source>
</evidence>
<sequence length="155" mass="16265">MTQRSLIALAAFGSLAILLGAFAFQYIGGYPPCAMCLWQRWPHAAAIALGVVGVLFPASFIAWLGALAAAITSGLGVYHTGVEQKWWQGPTSCTGSGDALSGLTGNDLLSLDGPTGVVMCDEIVWDLFGISMAGYNAIFSGLFVLIWIAAARSKY</sequence>
<evidence type="ECO:0000256" key="4">
    <source>
        <dbReference type="ARBA" id="ARBA00022989"/>
    </source>
</evidence>
<evidence type="ECO:0000256" key="6">
    <source>
        <dbReference type="SAM" id="Phobius"/>
    </source>
</evidence>
<comment type="subcellular location">
    <subcellularLocation>
        <location evidence="1">Cell membrane</location>
        <topology evidence="1">Multi-pass membrane protein</topology>
    </subcellularLocation>
</comment>
<evidence type="ECO:0000256" key="1">
    <source>
        <dbReference type="ARBA" id="ARBA00004651"/>
    </source>
</evidence>
<keyword evidence="5 6" id="KW-0472">Membrane</keyword>
<dbReference type="InterPro" id="IPR024199">
    <property type="entry name" value="Uncharacterised_DsbB"/>
</dbReference>
<dbReference type="GO" id="GO:0005886">
    <property type="term" value="C:plasma membrane"/>
    <property type="evidence" value="ECO:0007669"/>
    <property type="project" value="UniProtKB-SubCell"/>
</dbReference>
<feature type="transmembrane region" description="Helical" evidence="6">
    <location>
        <begin position="47"/>
        <end position="78"/>
    </location>
</feature>
<accession>A0A1M4MZ86</accession>
<keyword evidence="3 6" id="KW-0812">Transmembrane</keyword>
<keyword evidence="2" id="KW-1003">Cell membrane</keyword>
<dbReference type="PANTHER" id="PTHR36570">
    <property type="entry name" value="DISULFIDE BOND FORMATION PROTEIN B"/>
    <property type="match status" value="1"/>
</dbReference>
<dbReference type="GO" id="GO:0015035">
    <property type="term" value="F:protein-disulfide reductase activity"/>
    <property type="evidence" value="ECO:0007669"/>
    <property type="project" value="InterPro"/>
</dbReference>
<keyword evidence="8" id="KW-1185">Reference proteome</keyword>
<protein>
    <submittedName>
        <fullName evidence="7">Putative dihydroneopterin aldolase</fullName>
    </submittedName>
</protein>
<dbReference type="Pfam" id="PF02600">
    <property type="entry name" value="DsbB"/>
    <property type="match status" value="1"/>
</dbReference>
<dbReference type="InterPro" id="IPR003752">
    <property type="entry name" value="DiS_bond_form_DsbB/BdbC"/>
</dbReference>
<dbReference type="GO" id="GO:0006457">
    <property type="term" value="P:protein folding"/>
    <property type="evidence" value="ECO:0007669"/>
    <property type="project" value="InterPro"/>
</dbReference>
<name>A0A1M4MZ86_9RHOB</name>
<organism evidence="7 8">
    <name type="scientific">Donghicola eburneus</name>
    <dbReference type="NCBI Taxonomy" id="393278"/>
    <lineage>
        <taxon>Bacteria</taxon>
        <taxon>Pseudomonadati</taxon>
        <taxon>Pseudomonadota</taxon>
        <taxon>Alphaproteobacteria</taxon>
        <taxon>Rhodobacterales</taxon>
        <taxon>Roseobacteraceae</taxon>
        <taxon>Donghicola</taxon>
    </lineage>
</organism>
<dbReference type="AlphaFoldDB" id="A0A1M4MZ86"/>
<gene>
    <name evidence="7" type="ORF">KARMA_2109</name>
</gene>
<dbReference type="EMBL" id="FMJB01000050">
    <property type="protein sequence ID" value="SCM67902.1"/>
    <property type="molecule type" value="Genomic_DNA"/>
</dbReference>
<dbReference type="InterPro" id="IPR050183">
    <property type="entry name" value="DsbB"/>
</dbReference>
<dbReference type="SUPFAM" id="SSF158442">
    <property type="entry name" value="DsbB-like"/>
    <property type="match status" value="1"/>
</dbReference>
<dbReference type="PANTHER" id="PTHR36570:SF3">
    <property type="entry name" value="DISULFIDE BOND FORMATION PROTEIN B"/>
    <property type="match status" value="1"/>
</dbReference>
<dbReference type="Proteomes" id="UP000184085">
    <property type="component" value="Unassembled WGS sequence"/>
</dbReference>
<dbReference type="Gene3D" id="1.20.1550.10">
    <property type="entry name" value="DsbB-like"/>
    <property type="match status" value="1"/>
</dbReference>
<feature type="transmembrane region" description="Helical" evidence="6">
    <location>
        <begin position="127"/>
        <end position="150"/>
    </location>
</feature>
<evidence type="ECO:0000256" key="3">
    <source>
        <dbReference type="ARBA" id="ARBA00022692"/>
    </source>
</evidence>